<protein>
    <submittedName>
        <fullName evidence="1">Uncharacterized protein</fullName>
    </submittedName>
</protein>
<gene>
    <name evidence="1" type="ORF">CMN54_05750</name>
</gene>
<dbReference type="Proteomes" id="UP000226525">
    <property type="component" value="Unassembled WGS sequence"/>
</dbReference>
<proteinExistence type="predicted"/>
<accession>A0A2D6YIE6</accession>
<organism evidence="1 2">
    <name type="scientific">SAR324 cluster bacterium</name>
    <dbReference type="NCBI Taxonomy" id="2024889"/>
    <lineage>
        <taxon>Bacteria</taxon>
        <taxon>Deltaproteobacteria</taxon>
        <taxon>SAR324 cluster</taxon>
    </lineage>
</organism>
<evidence type="ECO:0000313" key="1">
    <source>
        <dbReference type="EMBL" id="MAH62940.1"/>
    </source>
</evidence>
<dbReference type="AlphaFoldDB" id="A0A2D6YIE6"/>
<name>A0A2D6YIE6_9DELT</name>
<evidence type="ECO:0000313" key="2">
    <source>
        <dbReference type="Proteomes" id="UP000226525"/>
    </source>
</evidence>
<sequence>MKFENDTTENSSLYVVLVEFIEAGNGSFLCCHRPNVAPTRKPGQADLPTRVPRFDVPTGVATKVVAGFHCSNEGL</sequence>
<reference evidence="2" key="1">
    <citation type="submission" date="2017-09" db="EMBL/GenBank/DDBJ databases">
        <title>The Reconstruction of 2,631 Draft Metagenome-Assembled Genomes from the Global Oceans.</title>
        <authorList>
            <person name="Tully B.J."/>
            <person name="Graham E.D."/>
            <person name="Heidelberg J.F."/>
        </authorList>
    </citation>
    <scope>NUCLEOTIDE SEQUENCE [LARGE SCALE GENOMIC DNA]</scope>
</reference>
<comment type="caution">
    <text evidence="1">The sequence shown here is derived from an EMBL/GenBank/DDBJ whole genome shotgun (WGS) entry which is preliminary data.</text>
</comment>
<dbReference type="EMBL" id="NZEX01000062">
    <property type="protein sequence ID" value="MAH62940.1"/>
    <property type="molecule type" value="Genomic_DNA"/>
</dbReference>